<sequence>MTMQQGFSSAADGGPPAPGGRGRSIILPTPAPTPRQPSAPGRREQPPAAAPSRGGGGVAAAAPGPSQPPAPPRGSGRGQAFVVPTPAAPAPPPPPRPRGQAALREALRRHGLPPGRPVGRDLPPDNRRAPGPWRPPQGQPDMRRGPQGPPRDDQRQGWQGPPRPQGPPIRPRPPYGDRGDGGPYMSDRGGYGPVPGDRGSYGPGAGDRGSYAQRGMRDRGGSAQRGMGDRGGFPQRGMGDRGGFAQRGGGPEGSQRRGGDREGFQRYGGDRGGGGGGGAGWEPRRGGQDDRFLTADDLEDRAEKERLWRARQFKPKGRGDGPDRRGRRGGRGGRSGRGGRGEGGGLFHGPRAEQRGSLYAEDALDNEFRGPSRRRGGDPTDDESDAVGMPVVRKKKKLPDHLNPYRDPDESEEDDEFDTDEELSDSEKKSSAPRLSRGRGRGRKGEDEEVEEQLFHDFYDPQEDAALRELLQRRLDMQPEQYPEGPAQLPAADPETMPSETEAMDHLQRVMKMELVDEHMQMNFGDAPQNYWGLEPHRLGEDGQEGDEGGEEDMTPAQLLEHLRPELEWHLNIAPGDDEAWESIIDGAAEGVEQFQDLQAPDVWAEEAQLRALVDDNVPQGHEMRAHVDASLATVLANAGWPYEDKHKFLVQLLGELCEVKLPHLWQKRAARA</sequence>
<feature type="compositionally biased region" description="Basic and acidic residues" evidence="1">
    <location>
        <begin position="254"/>
        <end position="264"/>
    </location>
</feature>
<feature type="compositionally biased region" description="Gly residues" evidence="1">
    <location>
        <begin position="270"/>
        <end position="280"/>
    </location>
</feature>
<feature type="compositionally biased region" description="Gly residues" evidence="1">
    <location>
        <begin position="240"/>
        <end position="252"/>
    </location>
</feature>
<evidence type="ECO:0000313" key="2">
    <source>
        <dbReference type="EMBL" id="KAK9845367.1"/>
    </source>
</evidence>
<feature type="compositionally biased region" description="Acidic residues" evidence="1">
    <location>
        <begin position="409"/>
        <end position="424"/>
    </location>
</feature>
<feature type="compositionally biased region" description="Gly residues" evidence="1">
    <location>
        <begin position="332"/>
        <end position="347"/>
    </location>
</feature>
<protein>
    <submittedName>
        <fullName evidence="2">Uncharacterized protein</fullName>
    </submittedName>
</protein>
<feature type="compositionally biased region" description="Basic and acidic residues" evidence="1">
    <location>
        <begin position="118"/>
        <end position="128"/>
    </location>
</feature>
<feature type="compositionally biased region" description="Basic and acidic residues" evidence="1">
    <location>
        <begin position="282"/>
        <end position="294"/>
    </location>
</feature>
<proteinExistence type="predicted"/>
<keyword evidence="3" id="KW-1185">Reference proteome</keyword>
<feature type="compositionally biased region" description="Low complexity" evidence="1">
    <location>
        <begin position="1"/>
        <end position="14"/>
    </location>
</feature>
<reference evidence="2 3" key="1">
    <citation type="journal article" date="2024" name="Nat. Commun.">
        <title>Phylogenomics reveals the evolutionary origins of lichenization in chlorophyte algae.</title>
        <authorList>
            <person name="Puginier C."/>
            <person name="Libourel C."/>
            <person name="Otte J."/>
            <person name="Skaloud P."/>
            <person name="Haon M."/>
            <person name="Grisel S."/>
            <person name="Petersen M."/>
            <person name="Berrin J.G."/>
            <person name="Delaux P.M."/>
            <person name="Dal Grande F."/>
            <person name="Keller J."/>
        </authorList>
    </citation>
    <scope>NUCLEOTIDE SEQUENCE [LARGE SCALE GENOMIC DNA]</scope>
    <source>
        <strain evidence="2 3">SAG 245.80</strain>
    </source>
</reference>
<comment type="caution">
    <text evidence="2">The sequence shown here is derived from an EMBL/GenBank/DDBJ whole genome shotgun (WGS) entry which is preliminary data.</text>
</comment>
<feature type="compositionally biased region" description="Basic and acidic residues" evidence="1">
    <location>
        <begin position="366"/>
        <end position="378"/>
    </location>
</feature>
<accession>A0AAW1SH49</accession>
<name>A0AAW1SH49_9CHLO</name>
<feature type="compositionally biased region" description="Basic and acidic residues" evidence="1">
    <location>
        <begin position="399"/>
        <end position="408"/>
    </location>
</feature>
<dbReference type="Proteomes" id="UP001445335">
    <property type="component" value="Unassembled WGS sequence"/>
</dbReference>
<evidence type="ECO:0000256" key="1">
    <source>
        <dbReference type="SAM" id="MobiDB-lite"/>
    </source>
</evidence>
<evidence type="ECO:0000313" key="3">
    <source>
        <dbReference type="Proteomes" id="UP001445335"/>
    </source>
</evidence>
<dbReference type="EMBL" id="JALJOU010000003">
    <property type="protein sequence ID" value="KAK9845367.1"/>
    <property type="molecule type" value="Genomic_DNA"/>
</dbReference>
<feature type="region of interest" description="Disordered" evidence="1">
    <location>
        <begin position="1"/>
        <end position="461"/>
    </location>
</feature>
<gene>
    <name evidence="2" type="ORF">WJX81_004591</name>
</gene>
<feature type="compositionally biased region" description="Gly residues" evidence="1">
    <location>
        <begin position="189"/>
        <end position="207"/>
    </location>
</feature>
<dbReference type="AlphaFoldDB" id="A0AAW1SH49"/>
<feature type="compositionally biased region" description="Pro residues" evidence="1">
    <location>
        <begin position="161"/>
        <end position="174"/>
    </location>
</feature>
<organism evidence="2 3">
    <name type="scientific">Elliptochloris bilobata</name>
    <dbReference type="NCBI Taxonomy" id="381761"/>
    <lineage>
        <taxon>Eukaryota</taxon>
        <taxon>Viridiplantae</taxon>
        <taxon>Chlorophyta</taxon>
        <taxon>core chlorophytes</taxon>
        <taxon>Trebouxiophyceae</taxon>
        <taxon>Trebouxiophyceae incertae sedis</taxon>
        <taxon>Elliptochloris clade</taxon>
        <taxon>Elliptochloris</taxon>
    </lineage>
</organism>
<feature type="compositionally biased region" description="Pro residues" evidence="1">
    <location>
        <begin position="86"/>
        <end position="97"/>
    </location>
</feature>